<proteinExistence type="predicted"/>
<protein>
    <submittedName>
        <fullName evidence="2">Uncharacterized protein</fullName>
    </submittedName>
</protein>
<name>A0A133UC16_9EURY</name>
<reference evidence="2 3" key="1">
    <citation type="journal article" date="2016" name="Sci. Rep.">
        <title>Metabolic traits of an uncultured archaeal lineage -MSBL1- from brine pools of the Red Sea.</title>
        <authorList>
            <person name="Mwirichia R."/>
            <person name="Alam I."/>
            <person name="Rashid M."/>
            <person name="Vinu M."/>
            <person name="Ba-Alawi W."/>
            <person name="Anthony Kamau A."/>
            <person name="Kamanda Ngugi D."/>
            <person name="Goker M."/>
            <person name="Klenk H.P."/>
            <person name="Bajic V."/>
            <person name="Stingl U."/>
        </authorList>
    </citation>
    <scope>NUCLEOTIDE SEQUENCE [LARGE SCALE GENOMIC DNA]</scope>
    <source>
        <strain evidence="2">SCGC-AAA259A05</strain>
    </source>
</reference>
<evidence type="ECO:0000256" key="1">
    <source>
        <dbReference type="SAM" id="MobiDB-lite"/>
    </source>
</evidence>
<dbReference type="Proteomes" id="UP000070163">
    <property type="component" value="Unassembled WGS sequence"/>
</dbReference>
<keyword evidence="3" id="KW-1185">Reference proteome</keyword>
<dbReference type="EMBL" id="LHXJ01000001">
    <property type="protein sequence ID" value="KXA91738.1"/>
    <property type="molecule type" value="Genomic_DNA"/>
</dbReference>
<organism evidence="2 3">
    <name type="scientific">candidate division MSBL1 archaeon SCGC-AAA259A05</name>
    <dbReference type="NCBI Taxonomy" id="1698259"/>
    <lineage>
        <taxon>Archaea</taxon>
        <taxon>Methanobacteriati</taxon>
        <taxon>Methanobacteriota</taxon>
        <taxon>candidate division MSBL1</taxon>
    </lineage>
</organism>
<gene>
    <name evidence="2" type="ORF">AKJ57_00190</name>
</gene>
<feature type="region of interest" description="Disordered" evidence="1">
    <location>
        <begin position="60"/>
        <end position="113"/>
    </location>
</feature>
<evidence type="ECO:0000313" key="3">
    <source>
        <dbReference type="Proteomes" id="UP000070163"/>
    </source>
</evidence>
<comment type="caution">
    <text evidence="2">The sequence shown here is derived from an EMBL/GenBank/DDBJ whole genome shotgun (WGS) entry which is preliminary data.</text>
</comment>
<sequence>MLGSPLLLPDANRWLGCGVGPQQVSRERLRELGLPVPEPLEGGGLGRGVRAQNVPESLRGLTGRYLPAKGRGVSTRANPLKRSGWKAREQSLQPKGLSLKGKPSSLVAVRRKA</sequence>
<evidence type="ECO:0000313" key="2">
    <source>
        <dbReference type="EMBL" id="KXA91738.1"/>
    </source>
</evidence>
<accession>A0A133UC16</accession>
<dbReference type="AlphaFoldDB" id="A0A133UC16"/>